<keyword evidence="2 10" id="KW-0813">Transport</keyword>
<evidence type="ECO:0000256" key="1">
    <source>
        <dbReference type="ARBA" id="ARBA00004571"/>
    </source>
</evidence>
<dbReference type="PROSITE" id="PS52016">
    <property type="entry name" value="TONB_DEPENDENT_REC_3"/>
    <property type="match status" value="1"/>
</dbReference>
<dbReference type="GO" id="GO:0044718">
    <property type="term" value="P:siderophore transmembrane transport"/>
    <property type="evidence" value="ECO:0007669"/>
    <property type="project" value="TreeGrafter"/>
</dbReference>
<evidence type="ECO:0000256" key="3">
    <source>
        <dbReference type="ARBA" id="ARBA00022452"/>
    </source>
</evidence>
<dbReference type="Gene3D" id="2.40.170.20">
    <property type="entry name" value="TonB-dependent receptor, beta-barrel domain"/>
    <property type="match status" value="1"/>
</dbReference>
<evidence type="ECO:0000313" key="15">
    <source>
        <dbReference type="EMBL" id="SJZ37539.1"/>
    </source>
</evidence>
<dbReference type="InterPro" id="IPR000531">
    <property type="entry name" value="Beta-barrel_TonB"/>
</dbReference>
<keyword evidence="6 11" id="KW-0798">TonB box</keyword>
<evidence type="ECO:0000256" key="5">
    <source>
        <dbReference type="ARBA" id="ARBA00022729"/>
    </source>
</evidence>
<evidence type="ECO:0000256" key="7">
    <source>
        <dbReference type="ARBA" id="ARBA00023136"/>
    </source>
</evidence>
<dbReference type="InterPro" id="IPR039426">
    <property type="entry name" value="TonB-dep_rcpt-like"/>
</dbReference>
<keyword evidence="5" id="KW-0732">Signal</keyword>
<keyword evidence="16" id="KW-1185">Reference proteome</keyword>
<evidence type="ECO:0000256" key="12">
    <source>
        <dbReference type="SAM" id="MobiDB-lite"/>
    </source>
</evidence>
<evidence type="ECO:0000256" key="2">
    <source>
        <dbReference type="ARBA" id="ARBA00022448"/>
    </source>
</evidence>
<comment type="subcellular location">
    <subcellularLocation>
        <location evidence="1 10">Cell outer membrane</location>
        <topology evidence="1 10">Multi-pass membrane protein</topology>
    </subcellularLocation>
</comment>
<dbReference type="InterPro" id="IPR037066">
    <property type="entry name" value="Plug_dom_sf"/>
</dbReference>
<gene>
    <name evidence="15" type="ORF">SAMN02745119_00318</name>
</gene>
<evidence type="ECO:0000256" key="11">
    <source>
        <dbReference type="RuleBase" id="RU003357"/>
    </source>
</evidence>
<evidence type="ECO:0000256" key="9">
    <source>
        <dbReference type="ARBA" id="ARBA00023237"/>
    </source>
</evidence>
<proteinExistence type="inferred from homology"/>
<dbReference type="CDD" id="cd01347">
    <property type="entry name" value="ligand_gated_channel"/>
    <property type="match status" value="1"/>
</dbReference>
<evidence type="ECO:0000256" key="6">
    <source>
        <dbReference type="ARBA" id="ARBA00023077"/>
    </source>
</evidence>
<evidence type="ECO:0000256" key="10">
    <source>
        <dbReference type="PROSITE-ProRule" id="PRU01360"/>
    </source>
</evidence>
<protein>
    <submittedName>
        <fullName evidence="15">Iron complex outermembrane recepter protein</fullName>
    </submittedName>
</protein>
<feature type="compositionally biased region" description="Polar residues" evidence="12">
    <location>
        <begin position="13"/>
        <end position="22"/>
    </location>
</feature>
<keyword evidence="4 10" id="KW-0812">Transmembrane</keyword>
<evidence type="ECO:0000256" key="8">
    <source>
        <dbReference type="ARBA" id="ARBA00023170"/>
    </source>
</evidence>
<dbReference type="Gene3D" id="2.170.130.10">
    <property type="entry name" value="TonB-dependent receptor, plug domain"/>
    <property type="match status" value="1"/>
</dbReference>
<dbReference type="InterPro" id="IPR012910">
    <property type="entry name" value="Plug_dom"/>
</dbReference>
<feature type="domain" description="TonB-dependent receptor plug" evidence="14">
    <location>
        <begin position="101"/>
        <end position="209"/>
    </location>
</feature>
<name>A0A1T4K536_9BACT</name>
<organism evidence="15 16">
    <name type="scientific">Trichlorobacter thiogenes</name>
    <dbReference type="NCBI Taxonomy" id="115783"/>
    <lineage>
        <taxon>Bacteria</taxon>
        <taxon>Pseudomonadati</taxon>
        <taxon>Thermodesulfobacteriota</taxon>
        <taxon>Desulfuromonadia</taxon>
        <taxon>Geobacterales</taxon>
        <taxon>Geobacteraceae</taxon>
        <taxon>Trichlorobacter</taxon>
    </lineage>
</organism>
<sequence length="791" mass="85704">MPPLPRSRKGNERPTQPSSGEGTATGILSWEGGQVGSPEPEDRSICTLTRGGNVMKKNRQQCAVVMALVVAVCGSAQAETAPGEARLEQVVVTATRTEQDLATAPGSISVVTKEEMEKRTITTVDEAINTIPGVMTTRGKGMMDRMSAITLRGIPGQSRTLVMLDGITINSPYAGSVVSVGVSPGSLERIEVVKGPASSLYGGYAMGGVVNMITRMPEKQELTLTGGYGFALDSPNGMQNTRRVAASYGDKYLGRIKLYLHNDYLATDGYRSDSNVQSSKPTAGITGWEPTTDYTGATRYRLGDKGKNGAWQDNLTAKAELELPSNTKLKLSFMKSTGEYSYDNPATYLRNSSGAEVWSYGTVREASFLGGNGGSDQHLYGFGAETELATVKYKLNLGYLDQMSSWGTTPTSAAPPNGGTRNGGPGKLSDTPAAAFNADIQASIPILDKHLLTVGGAYRSGWSHSREHNLSNWQDENSKGALSYESKGTDRTFALFAEGEIALLDKLTLFAGFRQDWWETFDGYANQVGSVGYPQTYDSRSADAFSPKGALVYRPFDTTTFKLSGGKAFRAPTVYDLYRTWTTSSGTTYAGNPNLKPETVISWDASVSQRLWQGSKFTATYFENYISDLIYSTSTTPTWKDKANAGKAESRGVELEAEQKFDSLLRLFANYTYTDATIRENSAVPATVGKRVTDVPEHMFNLGADLDYGSFGATATGRYVGKRYSSDTNTDTVNGVQGSYDPYFTVDLKLRYKITAWATASLSVTNLFDEHYYSSSLAPGRSCYAELGFKF</sequence>
<feature type="region of interest" description="Disordered" evidence="12">
    <location>
        <begin position="408"/>
        <end position="430"/>
    </location>
</feature>
<evidence type="ECO:0000259" key="14">
    <source>
        <dbReference type="Pfam" id="PF07715"/>
    </source>
</evidence>
<dbReference type="SUPFAM" id="SSF56935">
    <property type="entry name" value="Porins"/>
    <property type="match status" value="1"/>
</dbReference>
<dbReference type="InterPro" id="IPR036942">
    <property type="entry name" value="Beta-barrel_TonB_sf"/>
</dbReference>
<dbReference type="Pfam" id="PF07715">
    <property type="entry name" value="Plug"/>
    <property type="match status" value="1"/>
</dbReference>
<evidence type="ECO:0000256" key="4">
    <source>
        <dbReference type="ARBA" id="ARBA00022692"/>
    </source>
</evidence>
<reference evidence="16" key="1">
    <citation type="submission" date="2017-02" db="EMBL/GenBank/DDBJ databases">
        <authorList>
            <person name="Varghese N."/>
            <person name="Submissions S."/>
        </authorList>
    </citation>
    <scope>NUCLEOTIDE SEQUENCE [LARGE SCALE GENOMIC DNA]</scope>
    <source>
        <strain evidence="16">ATCC BAA-34</strain>
    </source>
</reference>
<evidence type="ECO:0000313" key="16">
    <source>
        <dbReference type="Proteomes" id="UP000190102"/>
    </source>
</evidence>
<keyword evidence="7 10" id="KW-0472">Membrane</keyword>
<dbReference type="GO" id="GO:0009279">
    <property type="term" value="C:cell outer membrane"/>
    <property type="evidence" value="ECO:0007669"/>
    <property type="project" value="UniProtKB-SubCell"/>
</dbReference>
<dbReference type="STRING" id="115783.SAMN02745119_00318"/>
<dbReference type="PANTHER" id="PTHR30069:SF29">
    <property type="entry name" value="HEMOGLOBIN AND HEMOGLOBIN-HAPTOGLOBIN-BINDING PROTEIN 1-RELATED"/>
    <property type="match status" value="1"/>
</dbReference>
<dbReference type="EMBL" id="FUWR01000001">
    <property type="protein sequence ID" value="SJZ37539.1"/>
    <property type="molecule type" value="Genomic_DNA"/>
</dbReference>
<dbReference type="GO" id="GO:0015344">
    <property type="term" value="F:siderophore uptake transmembrane transporter activity"/>
    <property type="evidence" value="ECO:0007669"/>
    <property type="project" value="TreeGrafter"/>
</dbReference>
<feature type="region of interest" description="Disordered" evidence="12">
    <location>
        <begin position="1"/>
        <end position="42"/>
    </location>
</feature>
<dbReference type="AlphaFoldDB" id="A0A1T4K536"/>
<keyword evidence="3 10" id="KW-1134">Transmembrane beta strand</keyword>
<dbReference type="Proteomes" id="UP000190102">
    <property type="component" value="Unassembled WGS sequence"/>
</dbReference>
<evidence type="ECO:0000259" key="13">
    <source>
        <dbReference type="Pfam" id="PF00593"/>
    </source>
</evidence>
<accession>A0A1T4K536</accession>
<dbReference type="PANTHER" id="PTHR30069">
    <property type="entry name" value="TONB-DEPENDENT OUTER MEMBRANE RECEPTOR"/>
    <property type="match status" value="1"/>
</dbReference>
<feature type="domain" description="TonB-dependent receptor-like beta-barrel" evidence="13">
    <location>
        <begin position="336"/>
        <end position="767"/>
    </location>
</feature>
<dbReference type="Pfam" id="PF00593">
    <property type="entry name" value="TonB_dep_Rec_b-barrel"/>
    <property type="match status" value="1"/>
</dbReference>
<comment type="similarity">
    <text evidence="10 11">Belongs to the TonB-dependent receptor family.</text>
</comment>
<keyword evidence="8" id="KW-0675">Receptor</keyword>
<keyword evidence="9 10" id="KW-0998">Cell outer membrane</keyword>